<dbReference type="InterPro" id="IPR001633">
    <property type="entry name" value="EAL_dom"/>
</dbReference>
<dbReference type="PROSITE" id="PS50887">
    <property type="entry name" value="GGDEF"/>
    <property type="match status" value="1"/>
</dbReference>
<evidence type="ECO:0000259" key="5">
    <source>
        <dbReference type="PROSITE" id="PS50887"/>
    </source>
</evidence>
<dbReference type="CDD" id="cd01949">
    <property type="entry name" value="GGDEF"/>
    <property type="match status" value="1"/>
</dbReference>
<dbReference type="PROSITE" id="PS50883">
    <property type="entry name" value="EAL"/>
    <property type="match status" value="1"/>
</dbReference>
<feature type="transmembrane region" description="Helical" evidence="2">
    <location>
        <begin position="20"/>
        <end position="43"/>
    </location>
</feature>
<dbReference type="InterPro" id="IPR003660">
    <property type="entry name" value="HAMP_dom"/>
</dbReference>
<dbReference type="AlphaFoldDB" id="A0A9X1YL01"/>
<dbReference type="FunFam" id="3.30.70.270:FF:000001">
    <property type="entry name" value="Diguanylate cyclase domain protein"/>
    <property type="match status" value="1"/>
</dbReference>
<dbReference type="SUPFAM" id="SSF158472">
    <property type="entry name" value="HAMP domain-like"/>
    <property type="match status" value="1"/>
</dbReference>
<feature type="domain" description="HAMP" evidence="4">
    <location>
        <begin position="223"/>
        <end position="275"/>
    </location>
</feature>
<dbReference type="InterPro" id="IPR000160">
    <property type="entry name" value="GGDEF_dom"/>
</dbReference>
<dbReference type="InterPro" id="IPR029787">
    <property type="entry name" value="Nucleotide_cyclase"/>
</dbReference>
<sequence length="732" mass="78685">MAIADDLSNTPNRIARSAPIAVRLALAFGLLLALLAGVVALVLKQAELVGESSRVVAESSLRQVLLARQAEKAAQAGAQHLHTLFLLDARSDRVPVYALIDTEFAEQKNALSQLLADAHAVEDAVVVERLISTRGRFEAAFQHTVEEVELDMGAARPIMIKETLPALNDMLNALDALVAVKSAQANATISSIRMQQARSREYVLELSGLAVVVALMCAVMITRSITRPLALTVALAREIADGKLDSPMPAAGRDEVGRLITALGEMRNSLAQREARIVDLAFRDPLTGLANRTLFNDRLDQAVGTATRTGHAMSVLLIDLDRFKNVNDVLGHPVGDELLNQVAGRLTRELRRTTDTVARIGGDEFAVLLPAQGREGAALLARQLLTALDTPVTIEGQTVDVSGSIGIATFPDDGANPTELMAHADSAMYVAKQTSSGYAAFTQKMVRTTEHGLSLLSDLRRAVDENQFYLQYQPKISLADRSCLSAEVLIRWRHPTRGFVPPDQFIPFAEQTGCIKSITRWVLARGLAQLAAWRAAGLEMSLNINVSTRDLVQQDLPALVRAQLLAEGVAARHLCLEVTESAIMEDPAHALASLNALHEMGVQLSIDDFGTGYSSLAYLKKLPVQELKIDRSFVMNLDLDDNDLNIVRSTIGMAHHMGLKVVAEGVETESVAAQLKTLGCDGAQGYLFSRPLGADDFHAWAVAARAANPPLVLGAPGEPASADLPESVPAAT</sequence>
<proteinExistence type="predicted"/>
<dbReference type="GO" id="GO:0016020">
    <property type="term" value="C:membrane"/>
    <property type="evidence" value="ECO:0007669"/>
    <property type="project" value="InterPro"/>
</dbReference>
<dbReference type="InterPro" id="IPR035919">
    <property type="entry name" value="EAL_sf"/>
</dbReference>
<dbReference type="Gene3D" id="3.20.20.450">
    <property type="entry name" value="EAL domain"/>
    <property type="match status" value="1"/>
</dbReference>
<evidence type="ECO:0000256" key="2">
    <source>
        <dbReference type="SAM" id="Phobius"/>
    </source>
</evidence>
<feature type="transmembrane region" description="Helical" evidence="2">
    <location>
        <begin position="202"/>
        <end position="221"/>
    </location>
</feature>
<comment type="caution">
    <text evidence="6">The sequence shown here is derived from an EMBL/GenBank/DDBJ whole genome shotgun (WGS) entry which is preliminary data.</text>
</comment>
<comment type="catalytic activity">
    <reaction evidence="1">
        <text>3',3'-c-di-GMP + H2O = 5'-phosphoguanylyl(3'-&gt;5')guanosine + H(+)</text>
        <dbReference type="Rhea" id="RHEA:24902"/>
        <dbReference type="ChEBI" id="CHEBI:15377"/>
        <dbReference type="ChEBI" id="CHEBI:15378"/>
        <dbReference type="ChEBI" id="CHEBI:58754"/>
        <dbReference type="ChEBI" id="CHEBI:58805"/>
        <dbReference type="EC" id="3.1.4.52"/>
    </reaction>
    <physiologicalReaction direction="left-to-right" evidence="1">
        <dbReference type="Rhea" id="RHEA:24903"/>
    </physiologicalReaction>
</comment>
<keyword evidence="2" id="KW-1133">Transmembrane helix</keyword>
<feature type="domain" description="GGDEF" evidence="5">
    <location>
        <begin position="311"/>
        <end position="444"/>
    </location>
</feature>
<dbReference type="Gene3D" id="3.30.70.270">
    <property type="match status" value="1"/>
</dbReference>
<dbReference type="SMART" id="SM00304">
    <property type="entry name" value="HAMP"/>
    <property type="match status" value="2"/>
</dbReference>
<dbReference type="InterPro" id="IPR043128">
    <property type="entry name" value="Rev_trsase/Diguanyl_cyclase"/>
</dbReference>
<reference evidence="6" key="1">
    <citation type="submission" date="2021-11" db="EMBL/GenBank/DDBJ databases">
        <title>BS-T2-15 a new species belonging to the Comamonadaceae family isolated from the soil of a French oak forest.</title>
        <authorList>
            <person name="Mieszkin S."/>
            <person name="Alain K."/>
        </authorList>
    </citation>
    <scope>NUCLEOTIDE SEQUENCE</scope>
    <source>
        <strain evidence="6">BS-T2-15</strain>
    </source>
</reference>
<dbReference type="RefSeq" id="WP_275684148.1">
    <property type="nucleotide sequence ID" value="NZ_JAJLJH010000007.1"/>
</dbReference>
<dbReference type="SUPFAM" id="SSF141868">
    <property type="entry name" value="EAL domain-like"/>
    <property type="match status" value="1"/>
</dbReference>
<dbReference type="CDD" id="cd01948">
    <property type="entry name" value="EAL"/>
    <property type="match status" value="1"/>
</dbReference>
<dbReference type="Pfam" id="PF00672">
    <property type="entry name" value="HAMP"/>
    <property type="match status" value="1"/>
</dbReference>
<dbReference type="Pfam" id="PF00563">
    <property type="entry name" value="EAL"/>
    <property type="match status" value="1"/>
</dbReference>
<dbReference type="Pfam" id="PF00990">
    <property type="entry name" value="GGDEF"/>
    <property type="match status" value="1"/>
</dbReference>
<evidence type="ECO:0000259" key="4">
    <source>
        <dbReference type="PROSITE" id="PS50885"/>
    </source>
</evidence>
<keyword evidence="2" id="KW-0472">Membrane</keyword>
<protein>
    <submittedName>
        <fullName evidence="6">EAL domain-containing protein</fullName>
    </submittedName>
</protein>
<dbReference type="GO" id="GO:0007165">
    <property type="term" value="P:signal transduction"/>
    <property type="evidence" value="ECO:0007669"/>
    <property type="project" value="InterPro"/>
</dbReference>
<dbReference type="SUPFAM" id="SSF55073">
    <property type="entry name" value="Nucleotide cyclase"/>
    <property type="match status" value="1"/>
</dbReference>
<keyword evidence="2" id="KW-0812">Transmembrane</keyword>
<evidence type="ECO:0000313" key="6">
    <source>
        <dbReference type="EMBL" id="MCK9688103.1"/>
    </source>
</evidence>
<evidence type="ECO:0000259" key="3">
    <source>
        <dbReference type="PROSITE" id="PS50883"/>
    </source>
</evidence>
<dbReference type="SMART" id="SM00267">
    <property type="entry name" value="GGDEF"/>
    <property type="match status" value="1"/>
</dbReference>
<name>A0A9X1YL01_9BURK</name>
<gene>
    <name evidence="6" type="ORF">LPC04_20555</name>
</gene>
<accession>A0A9X1YL01</accession>
<evidence type="ECO:0000256" key="1">
    <source>
        <dbReference type="ARBA" id="ARBA00051114"/>
    </source>
</evidence>
<dbReference type="InterPro" id="IPR052155">
    <property type="entry name" value="Biofilm_reg_signaling"/>
</dbReference>
<dbReference type="FunFam" id="3.20.20.450:FF:000001">
    <property type="entry name" value="Cyclic di-GMP phosphodiesterase yahA"/>
    <property type="match status" value="1"/>
</dbReference>
<evidence type="ECO:0000313" key="7">
    <source>
        <dbReference type="Proteomes" id="UP001139353"/>
    </source>
</evidence>
<dbReference type="GO" id="GO:0071732">
    <property type="term" value="P:cellular response to nitric oxide"/>
    <property type="evidence" value="ECO:0007669"/>
    <property type="project" value="UniProtKB-ARBA"/>
</dbReference>
<feature type="domain" description="EAL" evidence="3">
    <location>
        <begin position="452"/>
        <end position="705"/>
    </location>
</feature>
<dbReference type="SMART" id="SM00052">
    <property type="entry name" value="EAL"/>
    <property type="match status" value="1"/>
</dbReference>
<dbReference type="Proteomes" id="UP001139353">
    <property type="component" value="Unassembled WGS sequence"/>
</dbReference>
<dbReference type="PANTHER" id="PTHR44757">
    <property type="entry name" value="DIGUANYLATE CYCLASE DGCP"/>
    <property type="match status" value="1"/>
</dbReference>
<dbReference type="CDD" id="cd06225">
    <property type="entry name" value="HAMP"/>
    <property type="match status" value="1"/>
</dbReference>
<organism evidence="6 7">
    <name type="scientific">Scleromatobacter humisilvae</name>
    <dbReference type="NCBI Taxonomy" id="2897159"/>
    <lineage>
        <taxon>Bacteria</taxon>
        <taxon>Pseudomonadati</taxon>
        <taxon>Pseudomonadota</taxon>
        <taxon>Betaproteobacteria</taxon>
        <taxon>Burkholderiales</taxon>
        <taxon>Sphaerotilaceae</taxon>
        <taxon>Scleromatobacter</taxon>
    </lineage>
</organism>
<dbReference type="GO" id="GO:0071111">
    <property type="term" value="F:cyclic-guanylate-specific phosphodiesterase activity"/>
    <property type="evidence" value="ECO:0007669"/>
    <property type="project" value="UniProtKB-EC"/>
</dbReference>
<dbReference type="PANTHER" id="PTHR44757:SF2">
    <property type="entry name" value="BIOFILM ARCHITECTURE MAINTENANCE PROTEIN MBAA"/>
    <property type="match status" value="1"/>
</dbReference>
<keyword evidence="7" id="KW-1185">Reference proteome</keyword>
<dbReference type="PROSITE" id="PS50885">
    <property type="entry name" value="HAMP"/>
    <property type="match status" value="1"/>
</dbReference>
<dbReference type="NCBIfam" id="TIGR00254">
    <property type="entry name" value="GGDEF"/>
    <property type="match status" value="1"/>
</dbReference>
<dbReference type="EMBL" id="JAJLJH010000007">
    <property type="protein sequence ID" value="MCK9688103.1"/>
    <property type="molecule type" value="Genomic_DNA"/>
</dbReference>
<dbReference type="Gene3D" id="6.10.340.10">
    <property type="match status" value="1"/>
</dbReference>